<evidence type="ECO:0000313" key="2">
    <source>
        <dbReference type="EMBL" id="AWW35761.1"/>
    </source>
</evidence>
<dbReference type="Proteomes" id="UP000249616">
    <property type="component" value="Chromosome"/>
</dbReference>
<dbReference type="AlphaFoldDB" id="A0A2Z4IRJ6"/>
<evidence type="ECO:0000256" key="1">
    <source>
        <dbReference type="SAM" id="Phobius"/>
    </source>
</evidence>
<dbReference type="EMBL" id="CP030073">
    <property type="protein sequence ID" value="AWW35761.1"/>
    <property type="molecule type" value="Genomic_DNA"/>
</dbReference>
<accession>A0A2Z4IRJ6</accession>
<keyword evidence="1" id="KW-1133">Transmembrane helix</keyword>
<feature type="transmembrane region" description="Helical" evidence="1">
    <location>
        <begin position="184"/>
        <end position="204"/>
    </location>
</feature>
<protein>
    <submittedName>
        <fullName evidence="2">Uncharacterized protein</fullName>
    </submittedName>
</protein>
<dbReference type="KEGG" id="scad:DN051_03080"/>
<sequence>MGRCPHCAERHRFTLGFGRRAVLTFGGAPSSAGLTCPTTGAPIVVELELRENETYLGLVDPSAGAAVTVALPEAEAAGTVATQDGDGERAEWRKGSRTTALDFCRTMLTTSGGAIPVYTAVLNYVGIKEISGTLNGRLSVLPMVLFLLASVAFILALVPTLATVTDESGFREFRDRRLRLLDRYIRTGVALFVAAMALSVYFLFSALGTA</sequence>
<organism evidence="2 3">
    <name type="scientific">Streptomyces cadmiisoli</name>
    <dbReference type="NCBI Taxonomy" id="2184053"/>
    <lineage>
        <taxon>Bacteria</taxon>
        <taxon>Bacillati</taxon>
        <taxon>Actinomycetota</taxon>
        <taxon>Actinomycetes</taxon>
        <taxon>Kitasatosporales</taxon>
        <taxon>Streptomycetaceae</taxon>
        <taxon>Streptomyces</taxon>
        <taxon>Streptomyces aurantiacus group</taxon>
    </lineage>
</organism>
<keyword evidence="3" id="KW-1185">Reference proteome</keyword>
<feature type="transmembrane region" description="Helical" evidence="1">
    <location>
        <begin position="103"/>
        <end position="127"/>
    </location>
</feature>
<evidence type="ECO:0000313" key="3">
    <source>
        <dbReference type="Proteomes" id="UP000249616"/>
    </source>
</evidence>
<gene>
    <name evidence="2" type="ORF">DN051_03080</name>
</gene>
<proteinExistence type="predicted"/>
<name>A0A2Z4IRJ6_9ACTN</name>
<reference evidence="2 3" key="1">
    <citation type="journal article" date="2019" name="Int. J. Syst. Evol. Microbiol.">
        <title>Streptomyces cadmiisoli sp. nov., a novel actinomycete isolated from cadmium-contaminated soil.</title>
        <authorList>
            <person name="Li K."/>
            <person name="Tang X."/>
            <person name="Zhao J."/>
            <person name="Guo Y."/>
            <person name="Tang Y."/>
            <person name="Gao J."/>
        </authorList>
    </citation>
    <scope>NUCLEOTIDE SEQUENCE [LARGE SCALE GENOMIC DNA]</scope>
    <source>
        <strain evidence="2 3">ZFG47</strain>
    </source>
</reference>
<keyword evidence="1" id="KW-0812">Transmembrane</keyword>
<keyword evidence="1" id="KW-0472">Membrane</keyword>
<feature type="transmembrane region" description="Helical" evidence="1">
    <location>
        <begin position="139"/>
        <end position="164"/>
    </location>
</feature>